<evidence type="ECO:0000259" key="9">
    <source>
        <dbReference type="Pfam" id="PF12320"/>
    </source>
</evidence>
<dbReference type="EMBL" id="FOSW01000020">
    <property type="protein sequence ID" value="SFL86036.1"/>
    <property type="molecule type" value="Genomic_DNA"/>
</dbReference>
<dbReference type="InParanoid" id="A0A1I4L591"/>
<dbReference type="InterPro" id="IPR004593">
    <property type="entry name" value="SbcD"/>
</dbReference>
<keyword evidence="7" id="KW-0233">DNA recombination</keyword>
<dbReference type="NCBIfam" id="TIGR00619">
    <property type="entry name" value="sbcd"/>
    <property type="match status" value="1"/>
</dbReference>
<dbReference type="OrthoDB" id="9773856at2"/>
<evidence type="ECO:0000259" key="8">
    <source>
        <dbReference type="Pfam" id="PF00149"/>
    </source>
</evidence>
<organism evidence="10 11">
    <name type="scientific">Geodermatophilus ruber</name>
    <dbReference type="NCBI Taxonomy" id="504800"/>
    <lineage>
        <taxon>Bacteria</taxon>
        <taxon>Bacillati</taxon>
        <taxon>Actinomycetota</taxon>
        <taxon>Actinomycetes</taxon>
        <taxon>Geodermatophilales</taxon>
        <taxon>Geodermatophilaceae</taxon>
        <taxon>Geodermatophilus</taxon>
    </lineage>
</organism>
<keyword evidence="5 7" id="KW-0378">Hydrolase</keyword>
<evidence type="ECO:0000313" key="11">
    <source>
        <dbReference type="Proteomes" id="UP000199152"/>
    </source>
</evidence>
<dbReference type="InterPro" id="IPR050535">
    <property type="entry name" value="DNA_Repair-Maintenance_Comp"/>
</dbReference>
<accession>A0A1I4L591</accession>
<name>A0A1I4L591_9ACTN</name>
<dbReference type="RefSeq" id="WP_091329654.1">
    <property type="nucleotide sequence ID" value="NZ_FOSW01000020.1"/>
</dbReference>
<keyword evidence="4 7" id="KW-0540">Nuclease</keyword>
<evidence type="ECO:0000256" key="3">
    <source>
        <dbReference type="ARBA" id="ARBA00013365"/>
    </source>
</evidence>
<dbReference type="CDD" id="cd00840">
    <property type="entry name" value="MPP_Mre11_N"/>
    <property type="match status" value="1"/>
</dbReference>
<evidence type="ECO:0000313" key="10">
    <source>
        <dbReference type="EMBL" id="SFL86036.1"/>
    </source>
</evidence>
<dbReference type="InterPro" id="IPR041796">
    <property type="entry name" value="Mre11_N"/>
</dbReference>
<evidence type="ECO:0000256" key="4">
    <source>
        <dbReference type="ARBA" id="ARBA00022722"/>
    </source>
</evidence>
<dbReference type="Pfam" id="PF00149">
    <property type="entry name" value="Metallophos"/>
    <property type="match status" value="1"/>
</dbReference>
<proteinExistence type="inferred from homology"/>
<keyword evidence="6 7" id="KW-0269">Exonuclease</keyword>
<evidence type="ECO:0000256" key="1">
    <source>
        <dbReference type="ARBA" id="ARBA00010555"/>
    </source>
</evidence>
<dbReference type="InterPro" id="IPR029052">
    <property type="entry name" value="Metallo-depent_PP-like"/>
</dbReference>
<feature type="domain" description="Calcineurin-like phosphoesterase" evidence="8">
    <location>
        <begin position="1"/>
        <end position="224"/>
    </location>
</feature>
<evidence type="ECO:0000256" key="5">
    <source>
        <dbReference type="ARBA" id="ARBA00022801"/>
    </source>
</evidence>
<protein>
    <recommendedName>
        <fullName evidence="3 7">Nuclease SbcCD subunit D</fullName>
    </recommendedName>
</protein>
<dbReference type="InterPro" id="IPR026843">
    <property type="entry name" value="SbcD_C"/>
</dbReference>
<dbReference type="PANTHER" id="PTHR30337">
    <property type="entry name" value="COMPONENT OF ATP-DEPENDENT DSDNA EXONUCLEASE"/>
    <property type="match status" value="1"/>
</dbReference>
<dbReference type="GO" id="GO:0006260">
    <property type="term" value="P:DNA replication"/>
    <property type="evidence" value="ECO:0007669"/>
    <property type="project" value="UniProtKB-KW"/>
</dbReference>
<dbReference type="Proteomes" id="UP000199152">
    <property type="component" value="Unassembled WGS sequence"/>
</dbReference>
<dbReference type="GO" id="GO:0006310">
    <property type="term" value="P:DNA recombination"/>
    <property type="evidence" value="ECO:0007669"/>
    <property type="project" value="UniProtKB-KW"/>
</dbReference>
<reference evidence="10 11" key="1">
    <citation type="submission" date="2016-10" db="EMBL/GenBank/DDBJ databases">
        <authorList>
            <person name="de Groot N.N."/>
        </authorList>
    </citation>
    <scope>NUCLEOTIDE SEQUENCE [LARGE SCALE GENOMIC DNA]</scope>
    <source>
        <strain evidence="10 11">DSM 45317</strain>
    </source>
</reference>
<comment type="subunit">
    <text evidence="2 7">Heterodimer of SbcC and SbcD.</text>
</comment>
<keyword evidence="7" id="KW-0255">Endonuclease</keyword>
<evidence type="ECO:0000256" key="7">
    <source>
        <dbReference type="RuleBase" id="RU363069"/>
    </source>
</evidence>
<dbReference type="Gene3D" id="3.60.21.10">
    <property type="match status" value="1"/>
</dbReference>
<comment type="function">
    <text evidence="7">SbcCD cleaves DNA hairpin structures. These structures can inhibit DNA replication and are intermediates in certain DNA recombination reactions. The complex acts as a 3'-&gt;5' double strand exonuclease that can open hairpins. It also has a 5' single-strand endonuclease activity.</text>
</comment>
<dbReference type="GO" id="GO:0008408">
    <property type="term" value="F:3'-5' exonuclease activity"/>
    <property type="evidence" value="ECO:0007669"/>
    <property type="project" value="InterPro"/>
</dbReference>
<evidence type="ECO:0000256" key="2">
    <source>
        <dbReference type="ARBA" id="ARBA00011322"/>
    </source>
</evidence>
<dbReference type="SUPFAM" id="SSF56300">
    <property type="entry name" value="Metallo-dependent phosphatases"/>
    <property type="match status" value="1"/>
</dbReference>
<dbReference type="AlphaFoldDB" id="A0A1I4L591"/>
<dbReference type="STRING" id="504800.SAMN04488085_12016"/>
<keyword evidence="11" id="KW-1185">Reference proteome</keyword>
<dbReference type="GO" id="GO:0004519">
    <property type="term" value="F:endonuclease activity"/>
    <property type="evidence" value="ECO:0007669"/>
    <property type="project" value="UniProtKB-KW"/>
</dbReference>
<dbReference type="InterPro" id="IPR004843">
    <property type="entry name" value="Calcineurin-like_PHP"/>
</dbReference>
<sequence>MRLLHTSDWHIGRTLHGTDLLAEQEAVLGGLAEVVTAERVDVVVVAGDVYDRAVPSTDATAVLDRVLTRLRGAGATVVLTPGNHDSSRRLGFAAGLLAASGVHVRTATTSLDEPVLLADRHGEVAVYGLPYLEPEIARFELALGGRETSTARSHEAVLRAAMDRVRADLLLRPGTRSVVLAHAFVGGGQPSESERDISVGGVDLVSPAVFDGVDYVALGHLHRPQTLSPRLRYSGSPLAYSFGEAGQQKQAWLVDLDAAGLAGVRALQLPTPRSLSVLTGRLEELLEDPAHAAVEDHFLSVRLTDPVRPTDPMRRLQTRFAHCVHLEWTGAAATPDGRSYQERLRGRGDLDVVGEFVSHVRTVPTTPAERDLLGRALAAVDRAEAAR</sequence>
<feature type="domain" description="Nuclease SbcCD subunit D C-terminal" evidence="9">
    <location>
        <begin position="272"/>
        <end position="358"/>
    </location>
</feature>
<evidence type="ECO:0000256" key="6">
    <source>
        <dbReference type="ARBA" id="ARBA00022839"/>
    </source>
</evidence>
<keyword evidence="7" id="KW-0235">DNA replication</keyword>
<dbReference type="Pfam" id="PF12320">
    <property type="entry name" value="SbcD_C"/>
    <property type="match status" value="1"/>
</dbReference>
<gene>
    <name evidence="7" type="primary">sbcD</name>
    <name evidence="10" type="ORF">SAMN04488085_12016</name>
</gene>
<comment type="similarity">
    <text evidence="1 7">Belongs to the SbcD family.</text>
</comment>
<dbReference type="PANTHER" id="PTHR30337:SF0">
    <property type="entry name" value="NUCLEASE SBCCD SUBUNIT D"/>
    <property type="match status" value="1"/>
</dbReference>